<dbReference type="InterPro" id="IPR027417">
    <property type="entry name" value="P-loop_NTPase"/>
</dbReference>
<dbReference type="Proteomes" id="UP000582487">
    <property type="component" value="Unassembled WGS sequence"/>
</dbReference>
<comment type="caution">
    <text evidence="4">The sequence shown here is derived from an EMBL/GenBank/DDBJ whole genome shotgun (WGS) entry which is preliminary data.</text>
</comment>
<evidence type="ECO:0000259" key="3">
    <source>
        <dbReference type="PROSITE" id="PS50893"/>
    </source>
</evidence>
<dbReference type="OrthoDB" id="9802264at2"/>
<dbReference type="GO" id="GO:0022857">
    <property type="term" value="F:transmembrane transporter activity"/>
    <property type="evidence" value="ECO:0007669"/>
    <property type="project" value="TreeGrafter"/>
</dbReference>
<dbReference type="PANTHER" id="PTHR24220">
    <property type="entry name" value="IMPORT ATP-BINDING PROTEIN"/>
    <property type="match status" value="1"/>
</dbReference>
<name>A0A2J9KSB4_9ACTO</name>
<accession>A0A2J9KSB4</accession>
<sequence>MSELVIEAKQLTREFIRREKPFNAVENVNLEIAPHDLVAIVGRSGNGKTTLLNLLTGLLKPTSGEVRVAGQNLAELGDRQLSELRNRTMGICTQSQSLLASLNALDNAILPATLYSKASSETAFTRALELFEALEIKHLTEAYPNELSGGEMRRVAIARALVNHPQVFIADEPTGDLDAQSTELVMRLLAGLPEAGTAVVFATHDPQALETARTVYEINAGVLSEVPPN</sequence>
<dbReference type="RefSeq" id="WP_004011863.1">
    <property type="nucleotide sequence ID" value="NZ_CAMPUA010000024.1"/>
</dbReference>
<dbReference type="GO" id="GO:0005886">
    <property type="term" value="C:plasma membrane"/>
    <property type="evidence" value="ECO:0007669"/>
    <property type="project" value="TreeGrafter"/>
</dbReference>
<keyword evidence="2 4" id="KW-0067">ATP-binding</keyword>
<dbReference type="InterPro" id="IPR003593">
    <property type="entry name" value="AAA+_ATPase"/>
</dbReference>
<gene>
    <name evidence="4" type="ORF">HHJ74_04320</name>
</gene>
<protein>
    <submittedName>
        <fullName evidence="4">ATP-binding cassette domain-containing protein</fullName>
    </submittedName>
</protein>
<evidence type="ECO:0000313" key="4">
    <source>
        <dbReference type="EMBL" id="NMW92927.1"/>
    </source>
</evidence>
<feature type="domain" description="ABC transporter" evidence="3">
    <location>
        <begin position="6"/>
        <end position="228"/>
    </location>
</feature>
<dbReference type="AlphaFoldDB" id="A0A2J9KSB4"/>
<dbReference type="SMART" id="SM00382">
    <property type="entry name" value="AAA"/>
    <property type="match status" value="1"/>
</dbReference>
<dbReference type="Pfam" id="PF00005">
    <property type="entry name" value="ABC_tran"/>
    <property type="match status" value="1"/>
</dbReference>
<evidence type="ECO:0000256" key="2">
    <source>
        <dbReference type="ARBA" id="ARBA00022840"/>
    </source>
</evidence>
<dbReference type="PROSITE" id="PS00211">
    <property type="entry name" value="ABC_TRANSPORTER_1"/>
    <property type="match status" value="1"/>
</dbReference>
<reference evidence="4 5" key="1">
    <citation type="submission" date="2020-04" db="EMBL/GenBank/DDBJ databases">
        <title>Antimicrobial susceptibility and clonality of vaginal-derived multi-drug resistant Mobiluncus isolates in China.</title>
        <authorList>
            <person name="Zhang X."/>
        </authorList>
    </citation>
    <scope>NUCLEOTIDE SEQUENCE [LARGE SCALE GENOMIC DNA]</scope>
    <source>
        <strain evidence="4 5">7</strain>
    </source>
</reference>
<proteinExistence type="predicted"/>
<dbReference type="PROSITE" id="PS50893">
    <property type="entry name" value="ABC_TRANSPORTER_2"/>
    <property type="match status" value="1"/>
</dbReference>
<dbReference type="PANTHER" id="PTHR24220:SF662">
    <property type="entry name" value="ABC TRANSPORTER ATP-BINDING PROTEIN"/>
    <property type="match status" value="1"/>
</dbReference>
<evidence type="ECO:0000313" key="5">
    <source>
        <dbReference type="Proteomes" id="UP000582487"/>
    </source>
</evidence>
<keyword evidence="1" id="KW-0547">Nucleotide-binding</keyword>
<dbReference type="Gene3D" id="3.40.50.300">
    <property type="entry name" value="P-loop containing nucleotide triphosphate hydrolases"/>
    <property type="match status" value="1"/>
</dbReference>
<dbReference type="InterPro" id="IPR003439">
    <property type="entry name" value="ABC_transporter-like_ATP-bd"/>
</dbReference>
<dbReference type="GO" id="GO:0016887">
    <property type="term" value="F:ATP hydrolysis activity"/>
    <property type="evidence" value="ECO:0007669"/>
    <property type="project" value="InterPro"/>
</dbReference>
<dbReference type="InterPro" id="IPR017871">
    <property type="entry name" value="ABC_transporter-like_CS"/>
</dbReference>
<evidence type="ECO:0000256" key="1">
    <source>
        <dbReference type="ARBA" id="ARBA00022741"/>
    </source>
</evidence>
<dbReference type="InterPro" id="IPR015854">
    <property type="entry name" value="ABC_transpr_LolD-like"/>
</dbReference>
<organism evidence="4 5">
    <name type="scientific">Mobiluncus mulieris</name>
    <dbReference type="NCBI Taxonomy" id="2052"/>
    <lineage>
        <taxon>Bacteria</taxon>
        <taxon>Bacillati</taxon>
        <taxon>Actinomycetota</taxon>
        <taxon>Actinomycetes</taxon>
        <taxon>Actinomycetales</taxon>
        <taxon>Actinomycetaceae</taxon>
        <taxon>Mobiluncus</taxon>
    </lineage>
</organism>
<dbReference type="EMBL" id="JABCUV010000003">
    <property type="protein sequence ID" value="NMW92927.1"/>
    <property type="molecule type" value="Genomic_DNA"/>
</dbReference>
<dbReference type="GO" id="GO:0005524">
    <property type="term" value="F:ATP binding"/>
    <property type="evidence" value="ECO:0007669"/>
    <property type="project" value="UniProtKB-KW"/>
</dbReference>
<dbReference type="SUPFAM" id="SSF52540">
    <property type="entry name" value="P-loop containing nucleoside triphosphate hydrolases"/>
    <property type="match status" value="1"/>
</dbReference>